<organism evidence="1 2">
    <name type="scientific">Rubroshorea leprosula</name>
    <dbReference type="NCBI Taxonomy" id="152421"/>
    <lineage>
        <taxon>Eukaryota</taxon>
        <taxon>Viridiplantae</taxon>
        <taxon>Streptophyta</taxon>
        <taxon>Embryophyta</taxon>
        <taxon>Tracheophyta</taxon>
        <taxon>Spermatophyta</taxon>
        <taxon>Magnoliopsida</taxon>
        <taxon>eudicotyledons</taxon>
        <taxon>Gunneridae</taxon>
        <taxon>Pentapetalae</taxon>
        <taxon>rosids</taxon>
        <taxon>malvids</taxon>
        <taxon>Malvales</taxon>
        <taxon>Dipterocarpaceae</taxon>
        <taxon>Rubroshorea</taxon>
    </lineage>
</organism>
<evidence type="ECO:0000313" key="1">
    <source>
        <dbReference type="EMBL" id="GKV02512.1"/>
    </source>
</evidence>
<name>A0AAV5IKT0_9ROSI</name>
<evidence type="ECO:0000313" key="2">
    <source>
        <dbReference type="Proteomes" id="UP001054252"/>
    </source>
</evidence>
<dbReference type="InterPro" id="IPR025886">
    <property type="entry name" value="PP2-like"/>
</dbReference>
<sequence>MLVARDLTITWGDTPCYWRWNSIRDSRFPEGEEVLDVCWFKSIGGSVVASFLQ</sequence>
<comment type="caution">
    <text evidence="1">The sequence shown here is derived from an EMBL/GenBank/DDBJ whole genome shotgun (WGS) entry which is preliminary data.</text>
</comment>
<proteinExistence type="predicted"/>
<dbReference type="PANTHER" id="PTHR32278:SF111">
    <property type="entry name" value="F-BOX PROTEIN PP2-B12-RELATED"/>
    <property type="match status" value="1"/>
</dbReference>
<dbReference type="Pfam" id="PF14299">
    <property type="entry name" value="PP2"/>
    <property type="match status" value="1"/>
</dbReference>
<accession>A0AAV5IKT0</accession>
<dbReference type="AlphaFoldDB" id="A0AAV5IKT0"/>
<dbReference type="EMBL" id="BPVZ01000019">
    <property type="protein sequence ID" value="GKV02512.1"/>
    <property type="molecule type" value="Genomic_DNA"/>
</dbReference>
<protein>
    <submittedName>
        <fullName evidence="1">Uncharacterized protein</fullName>
    </submittedName>
</protein>
<dbReference type="Proteomes" id="UP001054252">
    <property type="component" value="Unassembled WGS sequence"/>
</dbReference>
<dbReference type="PANTHER" id="PTHR32278">
    <property type="entry name" value="F-BOX DOMAIN-CONTAINING PROTEIN"/>
    <property type="match status" value="1"/>
</dbReference>
<keyword evidence="2" id="KW-1185">Reference proteome</keyword>
<gene>
    <name evidence="1" type="ORF">SLEP1_g14945</name>
</gene>
<reference evidence="1 2" key="1">
    <citation type="journal article" date="2021" name="Commun. Biol.">
        <title>The genome of Shorea leprosula (Dipterocarpaceae) highlights the ecological relevance of drought in aseasonal tropical rainforests.</title>
        <authorList>
            <person name="Ng K.K.S."/>
            <person name="Kobayashi M.J."/>
            <person name="Fawcett J.A."/>
            <person name="Hatakeyama M."/>
            <person name="Paape T."/>
            <person name="Ng C.H."/>
            <person name="Ang C.C."/>
            <person name="Tnah L.H."/>
            <person name="Lee C.T."/>
            <person name="Nishiyama T."/>
            <person name="Sese J."/>
            <person name="O'Brien M.J."/>
            <person name="Copetti D."/>
            <person name="Mohd Noor M.I."/>
            <person name="Ong R.C."/>
            <person name="Putra M."/>
            <person name="Sireger I.Z."/>
            <person name="Indrioko S."/>
            <person name="Kosugi Y."/>
            <person name="Izuno A."/>
            <person name="Isagi Y."/>
            <person name="Lee S.L."/>
            <person name="Shimizu K.K."/>
        </authorList>
    </citation>
    <scope>NUCLEOTIDE SEQUENCE [LARGE SCALE GENOMIC DNA]</scope>
    <source>
        <strain evidence="1">214</strain>
    </source>
</reference>